<evidence type="ECO:0000256" key="3">
    <source>
        <dbReference type="ARBA" id="ARBA00022782"/>
    </source>
</evidence>
<accession>A0A4V6A4E1</accession>
<gene>
    <name evidence="6" type="ORF">L596_011152</name>
</gene>
<dbReference type="GO" id="GO:0010608">
    <property type="term" value="P:post-transcriptional regulation of gene expression"/>
    <property type="evidence" value="ECO:0007669"/>
    <property type="project" value="TreeGrafter"/>
</dbReference>
<evidence type="ECO:0000313" key="7">
    <source>
        <dbReference type="Proteomes" id="UP000298663"/>
    </source>
</evidence>
<protein>
    <recommendedName>
        <fullName evidence="5">PUM-HD domain-containing protein</fullName>
    </recommendedName>
</protein>
<organism evidence="6 7">
    <name type="scientific">Steinernema carpocapsae</name>
    <name type="common">Entomopathogenic nematode</name>
    <dbReference type="NCBI Taxonomy" id="34508"/>
    <lineage>
        <taxon>Eukaryota</taxon>
        <taxon>Metazoa</taxon>
        <taxon>Ecdysozoa</taxon>
        <taxon>Nematoda</taxon>
        <taxon>Chromadorea</taxon>
        <taxon>Rhabditida</taxon>
        <taxon>Tylenchina</taxon>
        <taxon>Panagrolaimomorpha</taxon>
        <taxon>Strongyloidoidea</taxon>
        <taxon>Steinernematidae</taxon>
        <taxon>Steinernema</taxon>
    </lineage>
</organism>
<keyword evidence="3" id="KW-0221">Differentiation</keyword>
<feature type="repeat" description="Pumilio" evidence="4">
    <location>
        <begin position="126"/>
        <end position="162"/>
    </location>
</feature>
<dbReference type="SUPFAM" id="SSF48371">
    <property type="entry name" value="ARM repeat"/>
    <property type="match status" value="1"/>
</dbReference>
<dbReference type="PROSITE" id="PS50302">
    <property type="entry name" value="PUM"/>
    <property type="match status" value="1"/>
</dbReference>
<name>A0A4V6A4E1_STECR</name>
<feature type="domain" description="PUM-HD" evidence="5">
    <location>
        <begin position="30"/>
        <end position="345"/>
    </location>
</feature>
<proteinExistence type="predicted"/>
<dbReference type="Gene3D" id="1.25.10.10">
    <property type="entry name" value="Leucine-rich Repeat Variant"/>
    <property type="match status" value="1"/>
</dbReference>
<dbReference type="Proteomes" id="UP000298663">
    <property type="component" value="Unassembled WGS sequence"/>
</dbReference>
<dbReference type="EMBL" id="AZBU02000003">
    <property type="protein sequence ID" value="TKR86585.1"/>
    <property type="molecule type" value="Genomic_DNA"/>
</dbReference>
<dbReference type="AlphaFoldDB" id="A0A4V6A4E1"/>
<dbReference type="InterPro" id="IPR016024">
    <property type="entry name" value="ARM-type_fold"/>
</dbReference>
<dbReference type="OrthoDB" id="668540at2759"/>
<reference evidence="6 7" key="1">
    <citation type="journal article" date="2015" name="Genome Biol.">
        <title>Comparative genomics of Steinernema reveals deeply conserved gene regulatory networks.</title>
        <authorList>
            <person name="Dillman A.R."/>
            <person name="Macchietto M."/>
            <person name="Porter C.F."/>
            <person name="Rogers A."/>
            <person name="Williams B."/>
            <person name="Antoshechkin I."/>
            <person name="Lee M.M."/>
            <person name="Goodwin Z."/>
            <person name="Lu X."/>
            <person name="Lewis E.E."/>
            <person name="Goodrich-Blair H."/>
            <person name="Stock S.P."/>
            <person name="Adams B.J."/>
            <person name="Sternberg P.W."/>
            <person name="Mortazavi A."/>
        </authorList>
    </citation>
    <scope>NUCLEOTIDE SEQUENCE [LARGE SCALE GENOMIC DNA]</scope>
    <source>
        <strain evidence="6 7">ALL</strain>
    </source>
</reference>
<dbReference type="GO" id="GO:0003730">
    <property type="term" value="F:mRNA 3'-UTR binding"/>
    <property type="evidence" value="ECO:0007669"/>
    <property type="project" value="TreeGrafter"/>
</dbReference>
<dbReference type="PANTHER" id="PTHR12537:SF112">
    <property type="entry name" value="FEM-3 MRNA-BINDING FACTOR 1-RELATED"/>
    <property type="match status" value="1"/>
</dbReference>
<dbReference type="SMART" id="SM00025">
    <property type="entry name" value="Pumilio"/>
    <property type="match status" value="6"/>
</dbReference>
<evidence type="ECO:0000313" key="6">
    <source>
        <dbReference type="EMBL" id="TKR86585.1"/>
    </source>
</evidence>
<keyword evidence="1" id="KW-0217">Developmental protein</keyword>
<keyword evidence="2" id="KW-0677">Repeat</keyword>
<comment type="caution">
    <text evidence="6">The sequence shown here is derived from an EMBL/GenBank/DDBJ whole genome shotgun (WGS) entry which is preliminary data.</text>
</comment>
<dbReference type="InterPro" id="IPR001313">
    <property type="entry name" value="Pumilio_RNA-bd_rpt"/>
</dbReference>
<dbReference type="GO" id="GO:0030154">
    <property type="term" value="P:cell differentiation"/>
    <property type="evidence" value="ECO:0007669"/>
    <property type="project" value="UniProtKB-KW"/>
</dbReference>
<dbReference type="Pfam" id="PF00806">
    <property type="entry name" value="PUF"/>
    <property type="match status" value="6"/>
</dbReference>
<dbReference type="GO" id="GO:0005737">
    <property type="term" value="C:cytoplasm"/>
    <property type="evidence" value="ECO:0007669"/>
    <property type="project" value="TreeGrafter"/>
</dbReference>
<evidence type="ECO:0000256" key="4">
    <source>
        <dbReference type="PROSITE-ProRule" id="PRU00317"/>
    </source>
</evidence>
<evidence type="ECO:0000256" key="1">
    <source>
        <dbReference type="ARBA" id="ARBA00022473"/>
    </source>
</evidence>
<dbReference type="STRING" id="34508.A0A4V6A4E1"/>
<evidence type="ECO:0000259" key="5">
    <source>
        <dbReference type="PROSITE" id="PS50303"/>
    </source>
</evidence>
<dbReference type="InterPro" id="IPR011989">
    <property type="entry name" value="ARM-like"/>
</dbReference>
<reference evidence="6 7" key="2">
    <citation type="journal article" date="2019" name="G3 (Bethesda)">
        <title>Hybrid Assembly of the Genome of the Entomopathogenic Nematode Steinernema carpocapsae Identifies the X-Chromosome.</title>
        <authorList>
            <person name="Serra L."/>
            <person name="Macchietto M."/>
            <person name="Macias-Munoz A."/>
            <person name="McGill C.J."/>
            <person name="Rodriguez I.M."/>
            <person name="Rodriguez B."/>
            <person name="Murad R."/>
            <person name="Mortazavi A."/>
        </authorList>
    </citation>
    <scope>NUCLEOTIDE SEQUENCE [LARGE SCALE GENOMIC DNA]</scope>
    <source>
        <strain evidence="6 7">ALL</strain>
    </source>
</reference>
<keyword evidence="7" id="KW-1185">Reference proteome</keyword>
<sequence>MDPNMNQMTPQSHGRQCMQQSPIEFVLVSPTGCIVQNVPHELFNGVIDYPYESIVDEQLVVRFALDRTGCQYLQDGYVVANPRLHKRLFNELMKNFEMLSCNVFANFLMQTVVALANEHEKTVIVRVMRGRMIRMCYNRYACRVVQQIIETAPPSIAIELMSETAGHEARLAVNQNANHVIQKFLHVLEPHHFAPMVASLASEEEELCSVMKNKYGCRVIQLTFERLSEALEQYRNSNHLIYNSAEESVSQLIIPLLKQGSDLVTNEYSNYVVQYVITADSFHFYRDQILREHVLGRVAELSTQKFASHVVEKAFRHALRLSYTPSSMRFSTISATKASTMSSTR</sequence>
<dbReference type="PROSITE" id="PS50303">
    <property type="entry name" value="PUM_HD"/>
    <property type="match status" value="1"/>
</dbReference>
<dbReference type="GO" id="GO:0005634">
    <property type="term" value="C:nucleus"/>
    <property type="evidence" value="ECO:0007669"/>
    <property type="project" value="TreeGrafter"/>
</dbReference>
<dbReference type="PANTHER" id="PTHR12537">
    <property type="entry name" value="RNA BINDING PROTEIN PUMILIO-RELATED"/>
    <property type="match status" value="1"/>
</dbReference>
<evidence type="ECO:0000256" key="2">
    <source>
        <dbReference type="ARBA" id="ARBA00022737"/>
    </source>
</evidence>
<dbReference type="InterPro" id="IPR033133">
    <property type="entry name" value="PUM-HD"/>
</dbReference>